<dbReference type="PANTHER" id="PTHR11941:SF54">
    <property type="entry name" value="ENOYL-COA HYDRATASE, MITOCHONDRIAL"/>
    <property type="match status" value="1"/>
</dbReference>
<gene>
    <name evidence="3" type="primary">crt</name>
    <name evidence="3" type="ORF">RCA23_c26210</name>
</gene>
<keyword evidence="4" id="KW-1185">Reference proteome</keyword>
<dbReference type="PANTHER" id="PTHR11941">
    <property type="entry name" value="ENOYL-COA HYDRATASE-RELATED"/>
    <property type="match status" value="1"/>
</dbReference>
<evidence type="ECO:0000256" key="1">
    <source>
        <dbReference type="ARBA" id="ARBA00005254"/>
    </source>
</evidence>
<dbReference type="KEGG" id="ptp:RCA23_c26210"/>
<dbReference type="CDD" id="cd06558">
    <property type="entry name" value="crotonase-like"/>
    <property type="match status" value="1"/>
</dbReference>
<organism evidence="3 4">
    <name type="scientific">Planktomarina temperata RCA23</name>
    <dbReference type="NCBI Taxonomy" id="666509"/>
    <lineage>
        <taxon>Bacteria</taxon>
        <taxon>Pseudomonadati</taxon>
        <taxon>Pseudomonadota</taxon>
        <taxon>Alphaproteobacteria</taxon>
        <taxon>Rhodobacterales</taxon>
        <taxon>Paracoccaceae</taxon>
        <taxon>Planktomarina</taxon>
    </lineage>
</organism>
<dbReference type="Proteomes" id="UP000028680">
    <property type="component" value="Chromosome"/>
</dbReference>
<dbReference type="InterPro" id="IPR014748">
    <property type="entry name" value="Enoyl-CoA_hydra_C"/>
</dbReference>
<dbReference type="InterPro" id="IPR001753">
    <property type="entry name" value="Enoyl-CoA_hydra/iso"/>
</dbReference>
<accession>A0AAN0RKZ6</accession>
<dbReference type="GO" id="GO:0006635">
    <property type="term" value="P:fatty acid beta-oxidation"/>
    <property type="evidence" value="ECO:0007669"/>
    <property type="project" value="TreeGrafter"/>
</dbReference>
<dbReference type="RefSeq" id="WP_044050730.1">
    <property type="nucleotide sequence ID" value="NZ_CP003984.1"/>
</dbReference>
<proteinExistence type="inferred from homology"/>
<keyword evidence="2 3" id="KW-0456">Lyase</keyword>
<sequence length="261" mass="28318">MPDGGQTPRVLKVDLSDRIATVTFNRADKRNAVNDSFIEELDRFFSSPPKNVDAVVLAGAGGHFCAGLDLAEHEQRKSIDNVYHSRNWHRVMDQIEFGGLPVVSALTGAVIGGGLEIAAASHVRVAEPSVRFQLPEGLRGIFVGGGATVRVGRILGPDRLREMMLTGRSYGQEEGLNLGLSHYSVGEGQALSRAQDLARRIAQNAEFSNYLMIQTIPRVANMSADDGLFAESLAAAMSQTTEGAKEGLRAFLEKRPPRFRD</sequence>
<dbReference type="EC" id="4.2.1.55" evidence="3"/>
<protein>
    <submittedName>
        <fullName evidence="3">3-hydroxybutyryl-CoA dehydratase Crt</fullName>
        <ecNumber evidence="3">4.2.1.55</ecNumber>
    </submittedName>
</protein>
<dbReference type="Gene3D" id="3.90.226.10">
    <property type="entry name" value="2-enoyl-CoA Hydratase, Chain A, domain 1"/>
    <property type="match status" value="1"/>
</dbReference>
<dbReference type="SUPFAM" id="SSF52096">
    <property type="entry name" value="ClpP/crotonase"/>
    <property type="match status" value="1"/>
</dbReference>
<dbReference type="InterPro" id="IPR029045">
    <property type="entry name" value="ClpP/crotonase-like_dom_sf"/>
</dbReference>
<dbReference type="Pfam" id="PF00378">
    <property type="entry name" value="ECH_1"/>
    <property type="match status" value="1"/>
</dbReference>
<dbReference type="EMBL" id="CP003984">
    <property type="protein sequence ID" value="AII88138.1"/>
    <property type="molecule type" value="Genomic_DNA"/>
</dbReference>
<comment type="similarity">
    <text evidence="1">Belongs to the enoyl-CoA hydratase/isomerase family.</text>
</comment>
<evidence type="ECO:0000313" key="3">
    <source>
        <dbReference type="EMBL" id="AII88138.1"/>
    </source>
</evidence>
<name>A0AAN0RKZ6_9RHOB</name>
<dbReference type="Gene3D" id="1.10.12.10">
    <property type="entry name" value="Lyase 2-enoyl-coa Hydratase, Chain A, domain 2"/>
    <property type="match status" value="1"/>
</dbReference>
<dbReference type="AlphaFoldDB" id="A0AAN0RKZ6"/>
<evidence type="ECO:0000256" key="2">
    <source>
        <dbReference type="ARBA" id="ARBA00023239"/>
    </source>
</evidence>
<dbReference type="NCBIfam" id="NF006013">
    <property type="entry name" value="PRK08150.1"/>
    <property type="match status" value="1"/>
</dbReference>
<reference evidence="3 4" key="1">
    <citation type="journal article" date="2014" name="ISME J.">
        <title>Adaptation of an abundant Roseobacter RCA organism to pelagic systems revealed by genomic and transcriptomic analyses.</title>
        <authorList>
            <person name="Voget S."/>
            <person name="Wemheuer B."/>
            <person name="Brinkhoff T."/>
            <person name="Vollmers J."/>
            <person name="Dietrich S."/>
            <person name="Giebel H.A."/>
            <person name="Beardsley C."/>
            <person name="Sardemann C."/>
            <person name="Bakenhus I."/>
            <person name="Billerbeck S."/>
            <person name="Daniel R."/>
            <person name="Simon M."/>
        </authorList>
    </citation>
    <scope>NUCLEOTIDE SEQUENCE [LARGE SCALE GENOMIC DNA]</scope>
    <source>
        <strain evidence="3 4">RCA23</strain>
    </source>
</reference>
<evidence type="ECO:0000313" key="4">
    <source>
        <dbReference type="Proteomes" id="UP000028680"/>
    </source>
</evidence>
<dbReference type="GO" id="GO:0016829">
    <property type="term" value="F:lyase activity"/>
    <property type="evidence" value="ECO:0007669"/>
    <property type="project" value="UniProtKB-KW"/>
</dbReference>